<name>A0ABV1KEP1_9PSEU</name>
<protein>
    <submittedName>
        <fullName evidence="2">Immunity protein</fullName>
    </submittedName>
</protein>
<sequence length="189" mass="20563">MARAPADDLGITMDELRLVTRYVLVSADEILPVFEAANREDPRPRAAVDAARLFVDGAARSRLQRVTSLAAHRAAREVDDEQARCAARAAGDAAAAAYLHPPEQVRTWTSARARETQVGHVLRAAAHAARVAELRAGDDHGVGARHVEQSFRRASPGLVDVVRRYPRIAAGRNRVAQLTSALDELLRQP</sequence>
<gene>
    <name evidence="2" type="ORF">WIS52_20920</name>
</gene>
<comment type="caution">
    <text evidence="2">The sequence shown here is derived from an EMBL/GenBank/DDBJ whole genome shotgun (WGS) entry which is preliminary data.</text>
</comment>
<dbReference type="InterPro" id="IPR048667">
    <property type="entry name" value="Imm5-like"/>
</dbReference>
<evidence type="ECO:0000313" key="3">
    <source>
        <dbReference type="Proteomes" id="UP001494902"/>
    </source>
</evidence>
<dbReference type="Pfam" id="PF21805">
    <property type="entry name" value="Imm5_like"/>
    <property type="match status" value="1"/>
</dbReference>
<reference evidence="2 3" key="1">
    <citation type="submission" date="2024-03" db="EMBL/GenBank/DDBJ databases">
        <title>Draft genome sequence of Pseudonocardia nematodicida JCM 31783.</title>
        <authorList>
            <person name="Butdee W."/>
            <person name="Duangmal K."/>
        </authorList>
    </citation>
    <scope>NUCLEOTIDE SEQUENCE [LARGE SCALE GENOMIC DNA]</scope>
    <source>
        <strain evidence="2 3">JCM 31783</strain>
    </source>
</reference>
<organism evidence="2 3">
    <name type="scientific">Pseudonocardia nematodicida</name>
    <dbReference type="NCBI Taxonomy" id="1206997"/>
    <lineage>
        <taxon>Bacteria</taxon>
        <taxon>Bacillati</taxon>
        <taxon>Actinomycetota</taxon>
        <taxon>Actinomycetes</taxon>
        <taxon>Pseudonocardiales</taxon>
        <taxon>Pseudonocardiaceae</taxon>
        <taxon>Pseudonocardia</taxon>
    </lineage>
</organism>
<evidence type="ECO:0000313" key="2">
    <source>
        <dbReference type="EMBL" id="MEQ3552935.1"/>
    </source>
</evidence>
<feature type="domain" description="Imm-5-like" evidence="1">
    <location>
        <begin position="17"/>
        <end position="98"/>
    </location>
</feature>
<dbReference type="Proteomes" id="UP001494902">
    <property type="component" value="Unassembled WGS sequence"/>
</dbReference>
<accession>A0ABV1KEP1</accession>
<evidence type="ECO:0000259" key="1">
    <source>
        <dbReference type="Pfam" id="PF21805"/>
    </source>
</evidence>
<keyword evidence="3" id="KW-1185">Reference proteome</keyword>
<dbReference type="RefSeq" id="WP_349300007.1">
    <property type="nucleotide sequence ID" value="NZ_JBEDNQ010000009.1"/>
</dbReference>
<proteinExistence type="predicted"/>
<dbReference type="EMBL" id="JBEDNQ010000009">
    <property type="protein sequence ID" value="MEQ3552935.1"/>
    <property type="molecule type" value="Genomic_DNA"/>
</dbReference>